<keyword evidence="2" id="KW-0732">Signal</keyword>
<protein>
    <recommendedName>
        <fullName evidence="5">Magnesium transporter MgtE intracellular domain-containing protein</fullName>
    </recommendedName>
</protein>
<accession>A0AA48GWC4</accession>
<feature type="chain" id="PRO_5041382149" description="Magnesium transporter MgtE intracellular domain-containing protein" evidence="2">
    <location>
        <begin position="25"/>
        <end position="177"/>
    </location>
</feature>
<keyword evidence="1" id="KW-0175">Coiled coil</keyword>
<evidence type="ECO:0008006" key="5">
    <source>
        <dbReference type="Google" id="ProtNLM"/>
    </source>
</evidence>
<evidence type="ECO:0000313" key="3">
    <source>
        <dbReference type="EMBL" id="BDU77489.1"/>
    </source>
</evidence>
<feature type="signal peptide" evidence="2">
    <location>
        <begin position="1"/>
        <end position="24"/>
    </location>
</feature>
<sequence length="177" mass="19230">MNMKNIAWVTAPLALSAGVIWLSAQTPTPAEGIKVGDLADKVQVREKAVLQKETELRQMEERLATLQGTLERDRADLQNREKTLAEGMAKLEALRTRPPIDSQLIRTYEQMNPISAAPALKELAALNQEVAVSLLAGMQAKKAAKILDQLASQDNPAKDAKLAAVLSEKVGITRPKA</sequence>
<dbReference type="RefSeq" id="WP_243331895.1">
    <property type="nucleotide sequence ID" value="NZ_AP027081.1"/>
</dbReference>
<organism evidence="3 4">
    <name type="scientific">Mesoterricola sediminis</name>
    <dbReference type="NCBI Taxonomy" id="2927980"/>
    <lineage>
        <taxon>Bacteria</taxon>
        <taxon>Pseudomonadati</taxon>
        <taxon>Acidobacteriota</taxon>
        <taxon>Holophagae</taxon>
        <taxon>Holophagales</taxon>
        <taxon>Holophagaceae</taxon>
        <taxon>Mesoterricola</taxon>
    </lineage>
</organism>
<reference evidence="3" key="1">
    <citation type="journal article" date="2023" name="Int. J. Syst. Evol. Microbiol.">
        <title>Mesoterricola silvestris gen. nov., sp. nov., Mesoterricola sediminis sp. nov., Geothrix oryzae sp. nov., Geothrix edaphica sp. nov., Geothrix rubra sp. nov., and Geothrix limicola sp. nov., six novel members of Acidobacteriota isolated from soils.</title>
        <authorList>
            <person name="Itoh H."/>
            <person name="Sugisawa Y."/>
            <person name="Mise K."/>
            <person name="Xu Z."/>
            <person name="Kuniyasu M."/>
            <person name="Ushijima N."/>
            <person name="Kawano K."/>
            <person name="Kobayashi E."/>
            <person name="Shiratori Y."/>
            <person name="Masuda Y."/>
            <person name="Senoo K."/>
        </authorList>
    </citation>
    <scope>NUCLEOTIDE SEQUENCE</scope>
    <source>
        <strain evidence="3">W786</strain>
    </source>
</reference>
<dbReference type="EMBL" id="AP027081">
    <property type="protein sequence ID" value="BDU77489.1"/>
    <property type="molecule type" value="Genomic_DNA"/>
</dbReference>
<proteinExistence type="predicted"/>
<name>A0AA48GWC4_9BACT</name>
<evidence type="ECO:0000256" key="1">
    <source>
        <dbReference type="SAM" id="Coils"/>
    </source>
</evidence>
<evidence type="ECO:0000256" key="2">
    <source>
        <dbReference type="SAM" id="SignalP"/>
    </source>
</evidence>
<keyword evidence="4" id="KW-1185">Reference proteome</keyword>
<dbReference type="KEGG" id="msea:METESE_24470"/>
<feature type="coiled-coil region" evidence="1">
    <location>
        <begin position="49"/>
        <end position="76"/>
    </location>
</feature>
<evidence type="ECO:0000313" key="4">
    <source>
        <dbReference type="Proteomes" id="UP001228113"/>
    </source>
</evidence>
<dbReference type="AlphaFoldDB" id="A0AA48GWC4"/>
<dbReference type="Proteomes" id="UP001228113">
    <property type="component" value="Chromosome"/>
</dbReference>
<gene>
    <name evidence="3" type="ORF">METESE_24470</name>
</gene>